<dbReference type="OrthoDB" id="287565at2"/>
<dbReference type="Gene3D" id="3.30.530.20">
    <property type="match status" value="1"/>
</dbReference>
<evidence type="ECO:0000313" key="2">
    <source>
        <dbReference type="Proteomes" id="UP000249016"/>
    </source>
</evidence>
<dbReference type="EMBL" id="QLII01000001">
    <property type="protein sequence ID" value="RAI76801.1"/>
    <property type="molecule type" value="Genomic_DNA"/>
</dbReference>
<gene>
    <name evidence="1" type="ORF">HMF3257_26275</name>
</gene>
<dbReference type="SUPFAM" id="SSF55961">
    <property type="entry name" value="Bet v1-like"/>
    <property type="match status" value="1"/>
</dbReference>
<dbReference type="CDD" id="cd07814">
    <property type="entry name" value="SRPBCC_CalC_Aha1-like"/>
    <property type="match status" value="1"/>
</dbReference>
<dbReference type="InterPro" id="IPR023393">
    <property type="entry name" value="START-like_dom_sf"/>
</dbReference>
<name>A0A327NMY4_9BACT</name>
<dbReference type="Proteomes" id="UP000249016">
    <property type="component" value="Unassembled WGS sequence"/>
</dbReference>
<sequence>MQNQHYTSVFLVDQTPEKVFDAIAAIREWWSEDFTGNSQKLNDEFEVRFGDVHYSRQKLIEVIPAQKVVWLVTDSQLNFIENKNEWTDTKISFDISKQGSQTQIRFTHFGLFPEIDCFGACSTAWTDYLQNSLLPLITSGIGKPNKKSKAGQLS</sequence>
<reference evidence="1 2" key="1">
    <citation type="submission" date="2018-06" db="EMBL/GenBank/DDBJ databases">
        <title>Spirosoma sp. HMF3257 Genome sequencing and assembly.</title>
        <authorList>
            <person name="Kang H."/>
            <person name="Cha I."/>
            <person name="Kim H."/>
            <person name="Kang J."/>
            <person name="Joh K."/>
        </authorList>
    </citation>
    <scope>NUCLEOTIDE SEQUENCE [LARGE SCALE GENOMIC DNA]</scope>
    <source>
        <strain evidence="1 2">HMF3257</strain>
    </source>
</reference>
<comment type="caution">
    <text evidence="1">The sequence shown here is derived from an EMBL/GenBank/DDBJ whole genome shotgun (WGS) entry which is preliminary data.</text>
</comment>
<organism evidence="1 2">
    <name type="scientific">Spirosoma telluris</name>
    <dbReference type="NCBI Taxonomy" id="2183553"/>
    <lineage>
        <taxon>Bacteria</taxon>
        <taxon>Pseudomonadati</taxon>
        <taxon>Bacteroidota</taxon>
        <taxon>Cytophagia</taxon>
        <taxon>Cytophagales</taxon>
        <taxon>Cytophagaceae</taxon>
        <taxon>Spirosoma</taxon>
    </lineage>
</organism>
<proteinExistence type="predicted"/>
<evidence type="ECO:0000313" key="1">
    <source>
        <dbReference type="EMBL" id="RAI76801.1"/>
    </source>
</evidence>
<dbReference type="AlphaFoldDB" id="A0A327NMY4"/>
<keyword evidence="2" id="KW-1185">Reference proteome</keyword>
<protein>
    <submittedName>
        <fullName evidence="1">SRPBCC domain-containing protein</fullName>
    </submittedName>
</protein>
<dbReference type="RefSeq" id="WP_111346804.1">
    <property type="nucleotide sequence ID" value="NZ_QLII01000001.1"/>
</dbReference>
<accession>A0A327NMY4</accession>